<dbReference type="Proteomes" id="UP001148018">
    <property type="component" value="Unassembled WGS sequence"/>
</dbReference>
<dbReference type="EMBL" id="JANIIK010000034">
    <property type="protein sequence ID" value="KAJ3614629.1"/>
    <property type="molecule type" value="Genomic_DNA"/>
</dbReference>
<evidence type="ECO:0000256" key="1">
    <source>
        <dbReference type="SAM" id="MobiDB-lite"/>
    </source>
</evidence>
<reference evidence="2" key="1">
    <citation type="submission" date="2022-07" db="EMBL/GenBank/DDBJ databases">
        <title>Chromosome-level genome of Muraenolepis orangiensis.</title>
        <authorList>
            <person name="Kim J."/>
        </authorList>
    </citation>
    <scope>NUCLEOTIDE SEQUENCE</scope>
    <source>
        <strain evidence="2">KU_S4_2022</strain>
        <tissue evidence="2">Muscle</tissue>
    </source>
</reference>
<accession>A0A9Q0EWT2</accession>
<keyword evidence="3" id="KW-1185">Reference proteome</keyword>
<feature type="compositionally biased region" description="Basic and acidic residues" evidence="1">
    <location>
        <begin position="143"/>
        <end position="171"/>
    </location>
</feature>
<name>A0A9Q0EWT2_9TELE</name>
<sequence length="171" mass="18870">MSVGSLTRRLPREKTDSAVDAPAGKVSWDRADIETAKYRMLREDFMVQHEANTGPGRMGQPDLTVTSPWKQQPYDLMYAGPLCQLVYGGILEKSCPSMVLCLGATLGVHTQPASEHSGRRFGSSTRSRTTSTTCAATKSHPLWSDHARPGRRGTEQGSRQRQEVFKAHEPV</sequence>
<evidence type="ECO:0000313" key="2">
    <source>
        <dbReference type="EMBL" id="KAJ3614629.1"/>
    </source>
</evidence>
<evidence type="ECO:0000313" key="3">
    <source>
        <dbReference type="Proteomes" id="UP001148018"/>
    </source>
</evidence>
<gene>
    <name evidence="2" type="ORF">NHX12_018200</name>
</gene>
<dbReference type="AlphaFoldDB" id="A0A9Q0EWT2"/>
<feature type="region of interest" description="Disordered" evidence="1">
    <location>
        <begin position="112"/>
        <end position="171"/>
    </location>
</feature>
<protein>
    <submittedName>
        <fullName evidence="2">Uncharacterized protein</fullName>
    </submittedName>
</protein>
<feature type="compositionally biased region" description="Low complexity" evidence="1">
    <location>
        <begin position="120"/>
        <end position="133"/>
    </location>
</feature>
<proteinExistence type="predicted"/>
<organism evidence="2 3">
    <name type="scientific">Muraenolepis orangiensis</name>
    <name type="common">Patagonian moray cod</name>
    <dbReference type="NCBI Taxonomy" id="630683"/>
    <lineage>
        <taxon>Eukaryota</taxon>
        <taxon>Metazoa</taxon>
        <taxon>Chordata</taxon>
        <taxon>Craniata</taxon>
        <taxon>Vertebrata</taxon>
        <taxon>Euteleostomi</taxon>
        <taxon>Actinopterygii</taxon>
        <taxon>Neopterygii</taxon>
        <taxon>Teleostei</taxon>
        <taxon>Neoteleostei</taxon>
        <taxon>Acanthomorphata</taxon>
        <taxon>Zeiogadaria</taxon>
        <taxon>Gadariae</taxon>
        <taxon>Gadiformes</taxon>
        <taxon>Muraenolepidoidei</taxon>
        <taxon>Muraenolepididae</taxon>
        <taxon>Muraenolepis</taxon>
    </lineage>
</organism>
<feature type="region of interest" description="Disordered" evidence="1">
    <location>
        <begin position="1"/>
        <end position="22"/>
    </location>
</feature>
<comment type="caution">
    <text evidence="2">The sequence shown here is derived from an EMBL/GenBank/DDBJ whole genome shotgun (WGS) entry which is preliminary data.</text>
</comment>